<evidence type="ECO:0000313" key="5">
    <source>
        <dbReference type="EMBL" id="MBD7996624.1"/>
    </source>
</evidence>
<dbReference type="InterPro" id="IPR023476">
    <property type="entry name" value="Pep_tRNA_hydro_II_dom_sf"/>
</dbReference>
<name>A0ABR8UVP3_9MICC</name>
<evidence type="ECO:0000256" key="2">
    <source>
        <dbReference type="ARBA" id="ARBA00022801"/>
    </source>
</evidence>
<dbReference type="EMBL" id="JACSQD010000007">
    <property type="protein sequence ID" value="MBD7996624.1"/>
    <property type="molecule type" value="Genomic_DNA"/>
</dbReference>
<sequence length="249" mass="25907">MLTGKLYPGSGPRPGTGCRPRPGSGTGCRPRSWQAGGVHPSDTVQPIILRVDKEEPAAHCDAIAAAAVAGVLAYANRTGDEAWEDWVSGRFTKTVRRAGPKPFAKLCAQAPSGVVKIGRAEAAAFEPQRYEDMPRALRALQVSGTVLPHTDPASVTPGSPVIVLNADLSMSTGKAAAQAAHALLAWFLELDPAQQQQWAARPGTGVQEVPQRSFVTLHGRPGSGPLIVDAGLTEIDPGTATAFVAAPVS</sequence>
<evidence type="ECO:0000256" key="4">
    <source>
        <dbReference type="SAM" id="MobiDB-lite"/>
    </source>
</evidence>
<keyword evidence="6" id="KW-1185">Reference proteome</keyword>
<dbReference type="InterPro" id="IPR002833">
    <property type="entry name" value="PTH2"/>
</dbReference>
<dbReference type="Pfam" id="PF01981">
    <property type="entry name" value="PTH2"/>
    <property type="match status" value="1"/>
</dbReference>
<dbReference type="SUPFAM" id="SSF102462">
    <property type="entry name" value="Peptidyl-tRNA hydrolase II"/>
    <property type="match status" value="1"/>
</dbReference>
<evidence type="ECO:0000256" key="1">
    <source>
        <dbReference type="ARBA" id="ARBA00013260"/>
    </source>
</evidence>
<comment type="caution">
    <text evidence="5">The sequence shown here is derived from an EMBL/GenBank/DDBJ whole genome shotgun (WGS) entry which is preliminary data.</text>
</comment>
<evidence type="ECO:0000256" key="3">
    <source>
        <dbReference type="ARBA" id="ARBA00048707"/>
    </source>
</evidence>
<feature type="compositionally biased region" description="Low complexity" evidence="4">
    <location>
        <begin position="8"/>
        <end position="31"/>
    </location>
</feature>
<accession>A0ABR8UVP3</accession>
<evidence type="ECO:0000313" key="6">
    <source>
        <dbReference type="Proteomes" id="UP000609874"/>
    </source>
</evidence>
<proteinExistence type="predicted"/>
<dbReference type="Proteomes" id="UP000609874">
    <property type="component" value="Unassembled WGS sequence"/>
</dbReference>
<gene>
    <name evidence="5" type="ORF">H9639_15100</name>
</gene>
<feature type="region of interest" description="Disordered" evidence="4">
    <location>
        <begin position="1"/>
        <end position="39"/>
    </location>
</feature>
<reference evidence="5 6" key="1">
    <citation type="submission" date="2020-08" db="EMBL/GenBank/DDBJ databases">
        <title>A Genomic Blueprint of the Chicken Gut Microbiome.</title>
        <authorList>
            <person name="Gilroy R."/>
            <person name="Ravi A."/>
            <person name="Getino M."/>
            <person name="Pursley I."/>
            <person name="Horton D.L."/>
            <person name="Alikhan N.-F."/>
            <person name="Baker D."/>
            <person name="Gharbi K."/>
            <person name="Hall N."/>
            <person name="Watson M."/>
            <person name="Adriaenssens E.M."/>
            <person name="Foster-Nyarko E."/>
            <person name="Jarju S."/>
            <person name="Secka A."/>
            <person name="Antonio M."/>
            <person name="Oren A."/>
            <person name="Chaudhuri R."/>
            <person name="La Ragione R.M."/>
            <person name="Hildebrand F."/>
            <person name="Pallen M.J."/>
        </authorList>
    </citation>
    <scope>NUCLEOTIDE SEQUENCE [LARGE SCALE GENOMIC DNA]</scope>
    <source>
        <strain evidence="5 6">Sa2CUA1</strain>
    </source>
</reference>
<keyword evidence="2" id="KW-0378">Hydrolase</keyword>
<dbReference type="Gene3D" id="3.40.1490.10">
    <property type="entry name" value="Bit1"/>
    <property type="match status" value="1"/>
</dbReference>
<organism evidence="5 6">
    <name type="scientific">Arthrobacter gallicola</name>
    <dbReference type="NCBI Taxonomy" id="2762225"/>
    <lineage>
        <taxon>Bacteria</taxon>
        <taxon>Bacillati</taxon>
        <taxon>Actinomycetota</taxon>
        <taxon>Actinomycetes</taxon>
        <taxon>Micrococcales</taxon>
        <taxon>Micrococcaceae</taxon>
        <taxon>Arthrobacter</taxon>
    </lineage>
</organism>
<comment type="catalytic activity">
    <reaction evidence="3">
        <text>an N-acyl-L-alpha-aminoacyl-tRNA + H2O = an N-acyl-L-amino acid + a tRNA + H(+)</text>
        <dbReference type="Rhea" id="RHEA:54448"/>
        <dbReference type="Rhea" id="RHEA-COMP:10123"/>
        <dbReference type="Rhea" id="RHEA-COMP:13883"/>
        <dbReference type="ChEBI" id="CHEBI:15377"/>
        <dbReference type="ChEBI" id="CHEBI:15378"/>
        <dbReference type="ChEBI" id="CHEBI:59874"/>
        <dbReference type="ChEBI" id="CHEBI:78442"/>
        <dbReference type="ChEBI" id="CHEBI:138191"/>
        <dbReference type="EC" id="3.1.1.29"/>
    </reaction>
</comment>
<protein>
    <recommendedName>
        <fullName evidence="1">peptidyl-tRNA hydrolase</fullName>
        <ecNumber evidence="1">3.1.1.29</ecNumber>
    </recommendedName>
</protein>
<dbReference type="EC" id="3.1.1.29" evidence="1"/>